<dbReference type="EMBL" id="JAIWYP010000004">
    <property type="protein sequence ID" value="KAH3834361.1"/>
    <property type="molecule type" value="Genomic_DNA"/>
</dbReference>
<protein>
    <submittedName>
        <fullName evidence="1">Uncharacterized protein</fullName>
    </submittedName>
</protein>
<dbReference type="AlphaFoldDB" id="A0A9D4QK67"/>
<organism evidence="1 2">
    <name type="scientific">Dreissena polymorpha</name>
    <name type="common">Zebra mussel</name>
    <name type="synonym">Mytilus polymorpha</name>
    <dbReference type="NCBI Taxonomy" id="45954"/>
    <lineage>
        <taxon>Eukaryota</taxon>
        <taxon>Metazoa</taxon>
        <taxon>Spiralia</taxon>
        <taxon>Lophotrochozoa</taxon>
        <taxon>Mollusca</taxon>
        <taxon>Bivalvia</taxon>
        <taxon>Autobranchia</taxon>
        <taxon>Heteroconchia</taxon>
        <taxon>Euheterodonta</taxon>
        <taxon>Imparidentia</taxon>
        <taxon>Neoheterodontei</taxon>
        <taxon>Myida</taxon>
        <taxon>Dreissenoidea</taxon>
        <taxon>Dreissenidae</taxon>
        <taxon>Dreissena</taxon>
    </lineage>
</organism>
<reference evidence="1" key="2">
    <citation type="submission" date="2020-11" db="EMBL/GenBank/DDBJ databases">
        <authorList>
            <person name="McCartney M.A."/>
            <person name="Auch B."/>
            <person name="Kono T."/>
            <person name="Mallez S."/>
            <person name="Becker A."/>
            <person name="Gohl D.M."/>
            <person name="Silverstein K.A.T."/>
            <person name="Koren S."/>
            <person name="Bechman K.B."/>
            <person name="Herman A."/>
            <person name="Abrahante J.E."/>
            <person name="Garbe J."/>
        </authorList>
    </citation>
    <scope>NUCLEOTIDE SEQUENCE</scope>
    <source>
        <strain evidence="1">Duluth1</strain>
        <tissue evidence="1">Whole animal</tissue>
    </source>
</reference>
<reference evidence="1" key="1">
    <citation type="journal article" date="2019" name="bioRxiv">
        <title>The Genome of the Zebra Mussel, Dreissena polymorpha: A Resource for Invasive Species Research.</title>
        <authorList>
            <person name="McCartney M.A."/>
            <person name="Auch B."/>
            <person name="Kono T."/>
            <person name="Mallez S."/>
            <person name="Zhang Y."/>
            <person name="Obille A."/>
            <person name="Becker A."/>
            <person name="Abrahante J.E."/>
            <person name="Garbe J."/>
            <person name="Badalamenti J.P."/>
            <person name="Herman A."/>
            <person name="Mangelson H."/>
            <person name="Liachko I."/>
            <person name="Sullivan S."/>
            <person name="Sone E.D."/>
            <person name="Koren S."/>
            <person name="Silverstein K.A.T."/>
            <person name="Beckman K.B."/>
            <person name="Gohl D.M."/>
        </authorList>
    </citation>
    <scope>NUCLEOTIDE SEQUENCE</scope>
    <source>
        <strain evidence="1">Duluth1</strain>
        <tissue evidence="1">Whole animal</tissue>
    </source>
</reference>
<evidence type="ECO:0000313" key="2">
    <source>
        <dbReference type="Proteomes" id="UP000828390"/>
    </source>
</evidence>
<keyword evidence="2" id="KW-1185">Reference proteome</keyword>
<proteinExistence type="predicted"/>
<gene>
    <name evidence="1" type="ORF">DPMN_107683</name>
</gene>
<sequence>MKVAMIKVNHSYLDRLYQVVVNKEVVILFLKPLSVSDQKAKVWTMQVASCEYSYLSCGSFS</sequence>
<comment type="caution">
    <text evidence="1">The sequence shown here is derived from an EMBL/GenBank/DDBJ whole genome shotgun (WGS) entry which is preliminary data.</text>
</comment>
<name>A0A9D4QK67_DREPO</name>
<accession>A0A9D4QK67</accession>
<evidence type="ECO:0000313" key="1">
    <source>
        <dbReference type="EMBL" id="KAH3834361.1"/>
    </source>
</evidence>
<dbReference type="Proteomes" id="UP000828390">
    <property type="component" value="Unassembled WGS sequence"/>
</dbReference>